<dbReference type="Gene3D" id="1.10.260.40">
    <property type="entry name" value="lambda repressor-like DNA-binding domains"/>
    <property type="match status" value="1"/>
</dbReference>
<reference evidence="3" key="1">
    <citation type="journal article" date="2021" name="Proc. Natl. Acad. Sci. U.S.A.">
        <title>A Catalog of Tens of Thousands of Viruses from Human Metagenomes Reveals Hidden Associations with Chronic Diseases.</title>
        <authorList>
            <person name="Tisza M.J."/>
            <person name="Buck C.B."/>
        </authorList>
    </citation>
    <scope>NUCLEOTIDE SEQUENCE</scope>
    <source>
        <strain evidence="3">CtXPh6</strain>
    </source>
</reference>
<dbReference type="InterPro" id="IPR001387">
    <property type="entry name" value="Cro/C1-type_HTH"/>
</dbReference>
<dbReference type="Pfam" id="PF01381">
    <property type="entry name" value="HTH_3"/>
    <property type="match status" value="1"/>
</dbReference>
<dbReference type="SMART" id="SM00530">
    <property type="entry name" value="HTH_XRE"/>
    <property type="match status" value="1"/>
</dbReference>
<evidence type="ECO:0000256" key="1">
    <source>
        <dbReference type="SAM" id="Phobius"/>
    </source>
</evidence>
<accession>A0A8S5LJS4</accession>
<sequence>MINEFIRCVKSYFVFICYFFVFLSFLFLLLTILLIIILVKYLFYLEVMFMPRNQLTAFDKQLRATISANLKKYTRHMTQGKLSDLTGIPESTLSGYFAERSTPNPGNVQKIADALNIDKSDIDPRFTKSDIDKNVFLKLTPKDEKDIQKRLADILNDMDSQDSIAMYNGGEPMDPETREYMKASIENALRFAKLKAKEKFAPKKHRK</sequence>
<keyword evidence="1" id="KW-0812">Transmembrane</keyword>
<dbReference type="SUPFAM" id="SSF47413">
    <property type="entry name" value="lambda repressor-like DNA-binding domains"/>
    <property type="match status" value="1"/>
</dbReference>
<dbReference type="GO" id="GO:0003677">
    <property type="term" value="F:DNA binding"/>
    <property type="evidence" value="ECO:0007669"/>
    <property type="project" value="InterPro"/>
</dbReference>
<evidence type="ECO:0000313" key="3">
    <source>
        <dbReference type="EMBL" id="DAD70254.1"/>
    </source>
</evidence>
<dbReference type="InterPro" id="IPR010982">
    <property type="entry name" value="Lambda_DNA-bd_dom_sf"/>
</dbReference>
<organism evidence="3">
    <name type="scientific">Siphoviridae sp. ctXPh6</name>
    <dbReference type="NCBI Taxonomy" id="2827578"/>
    <lineage>
        <taxon>Viruses</taxon>
        <taxon>Duplodnaviria</taxon>
        <taxon>Heunggongvirae</taxon>
        <taxon>Uroviricota</taxon>
        <taxon>Caudoviricetes</taxon>
    </lineage>
</organism>
<name>A0A8S5LJS4_9CAUD</name>
<keyword evidence="1" id="KW-0472">Membrane</keyword>
<proteinExistence type="predicted"/>
<feature type="transmembrane region" description="Helical" evidence="1">
    <location>
        <begin position="12"/>
        <end position="43"/>
    </location>
</feature>
<dbReference type="CDD" id="cd00093">
    <property type="entry name" value="HTH_XRE"/>
    <property type="match status" value="1"/>
</dbReference>
<evidence type="ECO:0000259" key="2">
    <source>
        <dbReference type="PROSITE" id="PS50943"/>
    </source>
</evidence>
<keyword evidence="1" id="KW-1133">Transmembrane helix</keyword>
<feature type="domain" description="HTH cro/C1-type" evidence="2">
    <location>
        <begin position="75"/>
        <end position="122"/>
    </location>
</feature>
<dbReference type="EMBL" id="BK015862">
    <property type="protein sequence ID" value="DAD70254.1"/>
    <property type="molecule type" value="Genomic_DNA"/>
</dbReference>
<protein>
    <submittedName>
        <fullName evidence="3">Repressor protein CI</fullName>
    </submittedName>
</protein>
<dbReference type="PROSITE" id="PS50943">
    <property type="entry name" value="HTH_CROC1"/>
    <property type="match status" value="1"/>
</dbReference>